<comment type="catalytic activity">
    <reaction evidence="9">
        <text>(sulfur carrier)-H + L-cysteine = (sulfur carrier)-SH + L-alanine</text>
        <dbReference type="Rhea" id="RHEA:43892"/>
        <dbReference type="Rhea" id="RHEA-COMP:14737"/>
        <dbReference type="Rhea" id="RHEA-COMP:14739"/>
        <dbReference type="ChEBI" id="CHEBI:29917"/>
        <dbReference type="ChEBI" id="CHEBI:35235"/>
        <dbReference type="ChEBI" id="CHEBI:57972"/>
        <dbReference type="ChEBI" id="CHEBI:64428"/>
        <dbReference type="EC" id="2.8.1.7"/>
    </reaction>
</comment>
<feature type="domain" description="Aminotransferase class V" evidence="11">
    <location>
        <begin position="4"/>
        <end position="349"/>
    </location>
</feature>
<name>A0A5C5VJK6_9BACT</name>
<dbReference type="PIRSF" id="PIRSF005572">
    <property type="entry name" value="NifS"/>
    <property type="match status" value="1"/>
</dbReference>
<comment type="caution">
    <text evidence="12">The sequence shown here is derived from an EMBL/GenBank/DDBJ whole genome shotgun (WGS) entry which is preliminary data.</text>
</comment>
<proteinExistence type="inferred from homology"/>
<dbReference type="RefSeq" id="WP_146565506.1">
    <property type="nucleotide sequence ID" value="NZ_SIHJ01000001.1"/>
</dbReference>
<dbReference type="AlphaFoldDB" id="A0A5C5VJK6"/>
<protein>
    <recommendedName>
        <fullName evidence="3">cysteine desulfurase</fullName>
        <ecNumber evidence="3">2.8.1.7</ecNumber>
    </recommendedName>
</protein>
<dbReference type="GO" id="GO:0046872">
    <property type="term" value="F:metal ion binding"/>
    <property type="evidence" value="ECO:0007669"/>
    <property type="project" value="UniProtKB-KW"/>
</dbReference>
<evidence type="ECO:0000256" key="9">
    <source>
        <dbReference type="ARBA" id="ARBA00050776"/>
    </source>
</evidence>
<keyword evidence="7" id="KW-0408">Iron</keyword>
<dbReference type="Pfam" id="PF00266">
    <property type="entry name" value="Aminotran_5"/>
    <property type="match status" value="1"/>
</dbReference>
<evidence type="ECO:0000256" key="10">
    <source>
        <dbReference type="RuleBase" id="RU004504"/>
    </source>
</evidence>
<evidence type="ECO:0000256" key="1">
    <source>
        <dbReference type="ARBA" id="ARBA00001933"/>
    </source>
</evidence>
<keyword evidence="8" id="KW-0411">Iron-sulfur</keyword>
<sequence length="363" mass="37020">MRPIYLDHNATTPLAPPAQEAMLPFLADQYGHPFADHMLGRAAAQAIEDARARVAAAIGAAAEEVYFCSGATESCHAALAMRPRWAVTTAVDHHAVRDAPCGEDLVVVSVPPSGVAAAEAVADAAVDGETLVSVVHANNEVGLVQPVSDVAALLEGRGVLLHTDASQSFGKIPVDVGELGVDLLTLTAHKCYGPKGVGALYVRAGCGVGPPRARGGLLGPGTPDVAAIAGFGAAAELAARCVTESAARMAGMTQRLVDELRSGVGEELVVWGEGFERLPNTVAVALPGVSAESLLAACPELCATPLASGAGGGVSLCPTLRAMGAEPDRAQGSVRLSVGWHTEPEDVTRAAGLLVDAWERLTS</sequence>
<dbReference type="GO" id="GO:0051536">
    <property type="term" value="F:iron-sulfur cluster binding"/>
    <property type="evidence" value="ECO:0007669"/>
    <property type="project" value="UniProtKB-KW"/>
</dbReference>
<evidence type="ECO:0000256" key="2">
    <source>
        <dbReference type="ARBA" id="ARBA00006490"/>
    </source>
</evidence>
<dbReference type="EMBL" id="SIHJ01000001">
    <property type="protein sequence ID" value="TWT38173.1"/>
    <property type="molecule type" value="Genomic_DNA"/>
</dbReference>
<evidence type="ECO:0000313" key="12">
    <source>
        <dbReference type="EMBL" id="TWT38173.1"/>
    </source>
</evidence>
<dbReference type="SUPFAM" id="SSF53383">
    <property type="entry name" value="PLP-dependent transferases"/>
    <property type="match status" value="1"/>
</dbReference>
<evidence type="ECO:0000256" key="8">
    <source>
        <dbReference type="ARBA" id="ARBA00023014"/>
    </source>
</evidence>
<reference evidence="12 13" key="1">
    <citation type="submission" date="2019-02" db="EMBL/GenBank/DDBJ databases">
        <title>Deep-cultivation of Planctomycetes and their phenomic and genomic characterization uncovers novel biology.</title>
        <authorList>
            <person name="Wiegand S."/>
            <person name="Jogler M."/>
            <person name="Boedeker C."/>
            <person name="Pinto D."/>
            <person name="Vollmers J."/>
            <person name="Rivas-Marin E."/>
            <person name="Kohn T."/>
            <person name="Peeters S.H."/>
            <person name="Heuer A."/>
            <person name="Rast P."/>
            <person name="Oberbeckmann S."/>
            <person name="Bunk B."/>
            <person name="Jeske O."/>
            <person name="Meyerdierks A."/>
            <person name="Storesund J.E."/>
            <person name="Kallscheuer N."/>
            <person name="Luecker S."/>
            <person name="Lage O.M."/>
            <person name="Pohl T."/>
            <person name="Merkel B.J."/>
            <person name="Hornburger P."/>
            <person name="Mueller R.-W."/>
            <person name="Bruemmer F."/>
            <person name="Labrenz M."/>
            <person name="Spormann A.M."/>
            <person name="Op Den Camp H."/>
            <person name="Overmann J."/>
            <person name="Amann R."/>
            <person name="Jetten M.S.M."/>
            <person name="Mascher T."/>
            <person name="Medema M.H."/>
            <person name="Devos D.P."/>
            <person name="Kaster A.-K."/>
            <person name="Ovreas L."/>
            <person name="Rohde M."/>
            <person name="Galperin M.Y."/>
            <person name="Jogler C."/>
        </authorList>
    </citation>
    <scope>NUCLEOTIDE SEQUENCE [LARGE SCALE GENOMIC DNA]</scope>
    <source>
        <strain evidence="12 13">KOR34</strain>
    </source>
</reference>
<evidence type="ECO:0000256" key="6">
    <source>
        <dbReference type="ARBA" id="ARBA00022898"/>
    </source>
</evidence>
<dbReference type="InterPro" id="IPR016454">
    <property type="entry name" value="Cysteine_dSase"/>
</dbReference>
<dbReference type="PROSITE" id="PS00595">
    <property type="entry name" value="AA_TRANSFER_CLASS_5"/>
    <property type="match status" value="1"/>
</dbReference>
<dbReference type="InterPro" id="IPR020578">
    <property type="entry name" value="Aminotrans_V_PyrdxlP_BS"/>
</dbReference>
<comment type="cofactor">
    <cofactor evidence="1 10">
        <name>pyridoxal 5'-phosphate</name>
        <dbReference type="ChEBI" id="CHEBI:597326"/>
    </cofactor>
</comment>
<keyword evidence="5" id="KW-0479">Metal-binding</keyword>
<comment type="similarity">
    <text evidence="2">Belongs to the class-V pyridoxal-phosphate-dependent aminotransferase family. NifS/IscS subfamily.</text>
</comment>
<dbReference type="InterPro" id="IPR015422">
    <property type="entry name" value="PyrdxlP-dep_Trfase_small"/>
</dbReference>
<dbReference type="Gene3D" id="3.90.1150.10">
    <property type="entry name" value="Aspartate Aminotransferase, domain 1"/>
    <property type="match status" value="1"/>
</dbReference>
<keyword evidence="6" id="KW-0663">Pyridoxal phosphate</keyword>
<dbReference type="PANTHER" id="PTHR11601:SF34">
    <property type="entry name" value="CYSTEINE DESULFURASE"/>
    <property type="match status" value="1"/>
</dbReference>
<dbReference type="InterPro" id="IPR015421">
    <property type="entry name" value="PyrdxlP-dep_Trfase_major"/>
</dbReference>
<evidence type="ECO:0000256" key="5">
    <source>
        <dbReference type="ARBA" id="ARBA00022723"/>
    </source>
</evidence>
<evidence type="ECO:0000256" key="4">
    <source>
        <dbReference type="ARBA" id="ARBA00022679"/>
    </source>
</evidence>
<dbReference type="OrthoDB" id="9808002at2"/>
<keyword evidence="13" id="KW-1185">Reference proteome</keyword>
<dbReference type="Gene3D" id="3.40.640.10">
    <property type="entry name" value="Type I PLP-dependent aspartate aminotransferase-like (Major domain)"/>
    <property type="match status" value="1"/>
</dbReference>
<dbReference type="EC" id="2.8.1.7" evidence="3"/>
<accession>A0A5C5VJK6</accession>
<organism evidence="12 13">
    <name type="scientific">Posidoniimonas corsicana</name>
    <dbReference type="NCBI Taxonomy" id="1938618"/>
    <lineage>
        <taxon>Bacteria</taxon>
        <taxon>Pseudomonadati</taxon>
        <taxon>Planctomycetota</taxon>
        <taxon>Planctomycetia</taxon>
        <taxon>Pirellulales</taxon>
        <taxon>Lacipirellulaceae</taxon>
        <taxon>Posidoniimonas</taxon>
    </lineage>
</organism>
<evidence type="ECO:0000259" key="11">
    <source>
        <dbReference type="Pfam" id="PF00266"/>
    </source>
</evidence>
<gene>
    <name evidence="12" type="primary">iscS_3</name>
    <name evidence="12" type="ORF">KOR34_31410</name>
</gene>
<evidence type="ECO:0000256" key="3">
    <source>
        <dbReference type="ARBA" id="ARBA00012239"/>
    </source>
</evidence>
<evidence type="ECO:0000256" key="7">
    <source>
        <dbReference type="ARBA" id="ARBA00023004"/>
    </source>
</evidence>
<dbReference type="InterPro" id="IPR000192">
    <property type="entry name" value="Aminotrans_V_dom"/>
</dbReference>
<dbReference type="PANTHER" id="PTHR11601">
    <property type="entry name" value="CYSTEINE DESULFURYLASE FAMILY MEMBER"/>
    <property type="match status" value="1"/>
</dbReference>
<evidence type="ECO:0000313" key="13">
    <source>
        <dbReference type="Proteomes" id="UP000316714"/>
    </source>
</evidence>
<dbReference type="Proteomes" id="UP000316714">
    <property type="component" value="Unassembled WGS sequence"/>
</dbReference>
<dbReference type="GO" id="GO:0031071">
    <property type="term" value="F:cysteine desulfurase activity"/>
    <property type="evidence" value="ECO:0007669"/>
    <property type="project" value="UniProtKB-EC"/>
</dbReference>
<keyword evidence="4 12" id="KW-0808">Transferase</keyword>
<dbReference type="InterPro" id="IPR015424">
    <property type="entry name" value="PyrdxlP-dep_Trfase"/>
</dbReference>